<feature type="region of interest" description="Disordered" evidence="1">
    <location>
        <begin position="74"/>
        <end position="99"/>
    </location>
</feature>
<sequence>MVTTIQVLDRPWDHPDSIMLRHAQRSELAVRYNTPDSEYGPKPTKDDVTAFIVAYIDAKPVGCGALRALSNVDDNNNTTVIGDDPQIQTQSQSQPPPPLLPAEAEVKCMFVVPEFRGKRLGIASVILEALHERAQSPEVAEAGV</sequence>
<dbReference type="AlphaFoldDB" id="F2TLQ9"/>
<proteinExistence type="predicted"/>
<dbReference type="SUPFAM" id="SSF55729">
    <property type="entry name" value="Acyl-CoA N-acyltransferases (Nat)"/>
    <property type="match status" value="1"/>
</dbReference>
<evidence type="ECO:0000256" key="1">
    <source>
        <dbReference type="SAM" id="MobiDB-lite"/>
    </source>
</evidence>
<dbReference type="CDD" id="cd04301">
    <property type="entry name" value="NAT_SF"/>
    <property type="match status" value="1"/>
</dbReference>
<name>F2TLQ9_AJEDA</name>
<dbReference type="EMBL" id="GG749462">
    <property type="protein sequence ID" value="EGE84172.1"/>
    <property type="molecule type" value="Genomic_DNA"/>
</dbReference>
<dbReference type="GO" id="GO:0016740">
    <property type="term" value="F:transferase activity"/>
    <property type="evidence" value="ECO:0007669"/>
    <property type="project" value="UniProtKB-KW"/>
</dbReference>
<dbReference type="InterPro" id="IPR016181">
    <property type="entry name" value="Acyl_CoA_acyltransferase"/>
</dbReference>
<evidence type="ECO:0000313" key="3">
    <source>
        <dbReference type="EMBL" id="KMW68296.1"/>
    </source>
</evidence>
<gene>
    <name evidence="2" type="ORF">BDDG_07117</name>
</gene>
<organism evidence="2">
    <name type="scientific">Ajellomyces dermatitidis (strain ATCC 18188 / CBS 674.68)</name>
    <name type="common">Blastomyces dermatitidis</name>
    <dbReference type="NCBI Taxonomy" id="653446"/>
    <lineage>
        <taxon>Eukaryota</taxon>
        <taxon>Fungi</taxon>
        <taxon>Dikarya</taxon>
        <taxon>Ascomycota</taxon>
        <taxon>Pezizomycotina</taxon>
        <taxon>Eurotiomycetes</taxon>
        <taxon>Eurotiomycetidae</taxon>
        <taxon>Onygenales</taxon>
        <taxon>Ajellomycetaceae</taxon>
        <taxon>Blastomyces</taxon>
    </lineage>
</organism>
<reference evidence="2" key="1">
    <citation type="submission" date="2010-03" db="EMBL/GenBank/DDBJ databases">
        <title>Annotation of Blastomyces dermatitidis strain ATCC 18188.</title>
        <authorList>
            <consortium name="The Broad Institute Genome Sequencing Platform"/>
            <consortium name="Broad Institute Genome Sequencing Center for Infectious Disease."/>
            <person name="Cuomo C."/>
            <person name="Klein B."/>
            <person name="Sullivan T."/>
            <person name="Heitman J."/>
            <person name="Young S."/>
            <person name="Zeng Q."/>
            <person name="Gargeya S."/>
            <person name="Alvarado L."/>
            <person name="Berlin A.M."/>
            <person name="Chapman S.B."/>
            <person name="Chen Z."/>
            <person name="Freedman E."/>
            <person name="Gellesch M."/>
            <person name="Goldberg J."/>
            <person name="Griggs A."/>
            <person name="Gujja S."/>
            <person name="Heilman E."/>
            <person name="Heiman D."/>
            <person name="Howarth C."/>
            <person name="Mehta T."/>
            <person name="Neiman D."/>
            <person name="Pearson M."/>
            <person name="Roberts A."/>
            <person name="Saif S."/>
            <person name="Shea T."/>
            <person name="Shenoy N."/>
            <person name="Sisk P."/>
            <person name="Stolte C."/>
            <person name="Sykes S."/>
            <person name="White J."/>
            <person name="Yandava C."/>
            <person name="Haas B."/>
            <person name="Nusbaum C."/>
            <person name="Birren B."/>
        </authorList>
    </citation>
    <scope>NUCLEOTIDE SEQUENCE [LARGE SCALE GENOMIC DNA]</scope>
    <source>
        <strain evidence="2">ATCC 18188</strain>
    </source>
</reference>
<dbReference type="OrthoDB" id="41532at2759"/>
<evidence type="ECO:0000313" key="2">
    <source>
        <dbReference type="EMBL" id="EGE84172.1"/>
    </source>
</evidence>
<keyword evidence="2" id="KW-0808">Transferase</keyword>
<dbReference type="HOGENOM" id="CLU_013985_11_8_1"/>
<protein>
    <submittedName>
        <fullName evidence="2 3">IAA acetyltransferase</fullName>
    </submittedName>
</protein>
<dbReference type="EMBL" id="GG749462">
    <property type="protein sequence ID" value="KMW68296.1"/>
    <property type="molecule type" value="Genomic_DNA"/>
</dbReference>
<dbReference type="Gene3D" id="3.40.630.30">
    <property type="match status" value="1"/>
</dbReference>
<dbReference type="Proteomes" id="UP000007802">
    <property type="component" value="Unassembled WGS sequence"/>
</dbReference>
<accession>F2TLQ9</accession>